<evidence type="ECO:0000313" key="4">
    <source>
        <dbReference type="Proteomes" id="UP000519004"/>
    </source>
</evidence>
<proteinExistence type="predicted"/>
<dbReference type="AlphaFoldDB" id="A0A7W7V6Q7"/>
<dbReference type="Pfam" id="PF09835">
    <property type="entry name" value="DUF2062"/>
    <property type="match status" value="1"/>
</dbReference>
<dbReference type="EMBL" id="JACHHX010000001">
    <property type="protein sequence ID" value="MBB5014158.1"/>
    <property type="molecule type" value="Genomic_DNA"/>
</dbReference>
<keyword evidence="4" id="KW-1185">Reference proteome</keyword>
<keyword evidence="1" id="KW-0472">Membrane</keyword>
<sequence length="195" mass="22357">MQDELDRHHRSLFERRRRLRKLLRPLPRRANVRRYPVIKWFAEHANRRPYLWSFKRAHVIPALYFGAVLALLPLYGLQAGLAFAAALLVRGNLTVMVGLQFITNPLTIGPIYYFTYRVGMWLISTTGLGEGMAGWGTRVNALFLGGIVVGLAVALMVDLIWRFASWEARQFRHRLAQLRAADDARRRQEFGASGP</sequence>
<dbReference type="Proteomes" id="UP000519004">
    <property type="component" value="Unassembled WGS sequence"/>
</dbReference>
<keyword evidence="1" id="KW-0812">Transmembrane</keyword>
<feature type="transmembrane region" description="Helical" evidence="1">
    <location>
        <begin position="141"/>
        <end position="164"/>
    </location>
</feature>
<dbReference type="InterPro" id="IPR018639">
    <property type="entry name" value="DUF2062"/>
</dbReference>
<organism evidence="3 4">
    <name type="scientific">Rehaibacterium terrae</name>
    <dbReference type="NCBI Taxonomy" id="1341696"/>
    <lineage>
        <taxon>Bacteria</taxon>
        <taxon>Pseudomonadati</taxon>
        <taxon>Pseudomonadota</taxon>
        <taxon>Gammaproteobacteria</taxon>
        <taxon>Lysobacterales</taxon>
        <taxon>Lysobacteraceae</taxon>
        <taxon>Rehaibacterium</taxon>
    </lineage>
</organism>
<comment type="caution">
    <text evidence="3">The sequence shown here is derived from an EMBL/GenBank/DDBJ whole genome shotgun (WGS) entry which is preliminary data.</text>
</comment>
<evidence type="ECO:0000256" key="1">
    <source>
        <dbReference type="SAM" id="Phobius"/>
    </source>
</evidence>
<feature type="transmembrane region" description="Helical" evidence="1">
    <location>
        <begin position="57"/>
        <end position="75"/>
    </location>
</feature>
<name>A0A7W7V6Q7_9GAMM</name>
<evidence type="ECO:0000313" key="3">
    <source>
        <dbReference type="EMBL" id="MBB5014158.1"/>
    </source>
</evidence>
<dbReference type="PANTHER" id="PTHR40547:SF1">
    <property type="entry name" value="SLL0298 PROTEIN"/>
    <property type="match status" value="1"/>
</dbReference>
<feature type="domain" description="DUF2062" evidence="2">
    <location>
        <begin position="44"/>
        <end position="170"/>
    </location>
</feature>
<protein>
    <recommendedName>
        <fullName evidence="2">DUF2062 domain-containing protein</fullName>
    </recommendedName>
</protein>
<reference evidence="3 4" key="1">
    <citation type="submission" date="2020-08" db="EMBL/GenBank/DDBJ databases">
        <title>Genomic Encyclopedia of Type Strains, Phase IV (KMG-IV): sequencing the most valuable type-strain genomes for metagenomic binning, comparative biology and taxonomic classification.</title>
        <authorList>
            <person name="Goeker M."/>
        </authorList>
    </citation>
    <scope>NUCLEOTIDE SEQUENCE [LARGE SCALE GENOMIC DNA]</scope>
    <source>
        <strain evidence="3 4">DSM 25897</strain>
    </source>
</reference>
<gene>
    <name evidence="3" type="ORF">HNQ58_000029</name>
</gene>
<dbReference type="RefSeq" id="WP_183946756.1">
    <property type="nucleotide sequence ID" value="NZ_JACHHX010000001.1"/>
</dbReference>
<evidence type="ECO:0000259" key="2">
    <source>
        <dbReference type="Pfam" id="PF09835"/>
    </source>
</evidence>
<keyword evidence="1" id="KW-1133">Transmembrane helix</keyword>
<accession>A0A7W7V6Q7</accession>
<dbReference type="PANTHER" id="PTHR40547">
    <property type="entry name" value="SLL0298 PROTEIN"/>
    <property type="match status" value="1"/>
</dbReference>